<proteinExistence type="predicted"/>
<feature type="compositionally biased region" description="Pro residues" evidence="1">
    <location>
        <begin position="194"/>
        <end position="203"/>
    </location>
</feature>
<keyword evidence="3" id="KW-1185">Reference proteome</keyword>
<feature type="compositionally biased region" description="Low complexity" evidence="1">
    <location>
        <begin position="184"/>
        <end position="193"/>
    </location>
</feature>
<dbReference type="Proteomes" id="UP000053257">
    <property type="component" value="Unassembled WGS sequence"/>
</dbReference>
<dbReference type="HOGENOM" id="CLU_1050146_0_0_1"/>
<protein>
    <submittedName>
        <fullName evidence="2">Uncharacterized protein</fullName>
    </submittedName>
</protein>
<organism evidence="2 3">
    <name type="scientific">Phlebiopsis gigantea (strain 11061_1 CR5-6)</name>
    <name type="common">White-rot fungus</name>
    <name type="synonym">Peniophora gigantea</name>
    <dbReference type="NCBI Taxonomy" id="745531"/>
    <lineage>
        <taxon>Eukaryota</taxon>
        <taxon>Fungi</taxon>
        <taxon>Dikarya</taxon>
        <taxon>Basidiomycota</taxon>
        <taxon>Agaricomycotina</taxon>
        <taxon>Agaricomycetes</taxon>
        <taxon>Polyporales</taxon>
        <taxon>Phanerochaetaceae</taxon>
        <taxon>Phlebiopsis</taxon>
    </lineage>
</organism>
<evidence type="ECO:0000313" key="2">
    <source>
        <dbReference type="EMBL" id="KIP05577.1"/>
    </source>
</evidence>
<name>A0A0C3S5F4_PHLG1</name>
<accession>A0A0C3S5F4</accession>
<feature type="region of interest" description="Disordered" evidence="1">
    <location>
        <begin position="178"/>
        <end position="210"/>
    </location>
</feature>
<reference evidence="2 3" key="1">
    <citation type="journal article" date="2014" name="PLoS Genet.">
        <title>Analysis of the Phlebiopsis gigantea genome, transcriptome and secretome provides insight into its pioneer colonization strategies of wood.</title>
        <authorList>
            <person name="Hori C."/>
            <person name="Ishida T."/>
            <person name="Igarashi K."/>
            <person name="Samejima M."/>
            <person name="Suzuki H."/>
            <person name="Master E."/>
            <person name="Ferreira P."/>
            <person name="Ruiz-Duenas F.J."/>
            <person name="Held B."/>
            <person name="Canessa P."/>
            <person name="Larrondo L.F."/>
            <person name="Schmoll M."/>
            <person name="Druzhinina I.S."/>
            <person name="Kubicek C.P."/>
            <person name="Gaskell J.A."/>
            <person name="Kersten P."/>
            <person name="St John F."/>
            <person name="Glasner J."/>
            <person name="Sabat G."/>
            <person name="Splinter BonDurant S."/>
            <person name="Syed K."/>
            <person name="Yadav J."/>
            <person name="Mgbeahuruike A.C."/>
            <person name="Kovalchuk A."/>
            <person name="Asiegbu F.O."/>
            <person name="Lackner G."/>
            <person name="Hoffmeister D."/>
            <person name="Rencoret J."/>
            <person name="Gutierrez A."/>
            <person name="Sun H."/>
            <person name="Lindquist E."/>
            <person name="Barry K."/>
            <person name="Riley R."/>
            <person name="Grigoriev I.V."/>
            <person name="Henrissat B."/>
            <person name="Kues U."/>
            <person name="Berka R.M."/>
            <person name="Martinez A.T."/>
            <person name="Covert S.F."/>
            <person name="Blanchette R.A."/>
            <person name="Cullen D."/>
        </authorList>
    </citation>
    <scope>NUCLEOTIDE SEQUENCE [LARGE SCALE GENOMIC DNA]</scope>
    <source>
        <strain evidence="2 3">11061_1 CR5-6</strain>
    </source>
</reference>
<gene>
    <name evidence="2" type="ORF">PHLGIDRAFT_19659</name>
</gene>
<sequence>MPRQWTSKDIMYYIGQLKTILDHPGPQPKVITCLICSQRQIFNRHSIIRHIEDIHLPEALRNDPRSATRTASVSHDERAKAHEDFDTACTIIYPPTSCPCEVIMKYPTPTEPAWVCGYVGVDVAAVRRHETCHHDVNPRHVPPGMPLYWRDNSMPHYRLKFDESTGSWPHLHEHQQRVEKLRGSSSVESTPSSVSPPSPPLPTASPVTTPALATYDDEPRFIRELFGGEITLFTERSLFKSKERLPPPVVDIRYLNYVRVFSPFF</sequence>
<evidence type="ECO:0000256" key="1">
    <source>
        <dbReference type="SAM" id="MobiDB-lite"/>
    </source>
</evidence>
<dbReference type="EMBL" id="KN840539">
    <property type="protein sequence ID" value="KIP05577.1"/>
    <property type="molecule type" value="Genomic_DNA"/>
</dbReference>
<dbReference type="AlphaFoldDB" id="A0A0C3S5F4"/>
<evidence type="ECO:0000313" key="3">
    <source>
        <dbReference type="Proteomes" id="UP000053257"/>
    </source>
</evidence>